<reference evidence="1" key="1">
    <citation type="submission" date="2021-10" db="EMBL/GenBank/DDBJ databases">
        <title>Tropical sea cucumber genome reveals ecological adaptation and Cuvierian tubules defense mechanism.</title>
        <authorList>
            <person name="Chen T."/>
        </authorList>
    </citation>
    <scope>NUCLEOTIDE SEQUENCE</scope>
    <source>
        <strain evidence="1">Nanhai2018</strain>
        <tissue evidence="1">Muscle</tissue>
    </source>
</reference>
<accession>A0A9Q1BCX3</accession>
<dbReference type="PANTHER" id="PTHR47510:SF3">
    <property type="entry name" value="ENDO_EXONUCLEASE_PHOSPHATASE DOMAIN-CONTAINING PROTEIN"/>
    <property type="match status" value="1"/>
</dbReference>
<evidence type="ECO:0000313" key="1">
    <source>
        <dbReference type="EMBL" id="KAJ8022010.1"/>
    </source>
</evidence>
<gene>
    <name evidence="1" type="ORF">HOLleu_39377</name>
</gene>
<organism evidence="1 2">
    <name type="scientific">Holothuria leucospilota</name>
    <name type="common">Black long sea cucumber</name>
    <name type="synonym">Mertensiothuria leucospilota</name>
    <dbReference type="NCBI Taxonomy" id="206669"/>
    <lineage>
        <taxon>Eukaryota</taxon>
        <taxon>Metazoa</taxon>
        <taxon>Echinodermata</taxon>
        <taxon>Eleutherozoa</taxon>
        <taxon>Echinozoa</taxon>
        <taxon>Holothuroidea</taxon>
        <taxon>Aspidochirotacea</taxon>
        <taxon>Aspidochirotida</taxon>
        <taxon>Holothuriidae</taxon>
        <taxon>Holothuria</taxon>
    </lineage>
</organism>
<dbReference type="PANTHER" id="PTHR47510">
    <property type="entry name" value="REVERSE TRANSCRIPTASE DOMAIN-CONTAINING PROTEIN"/>
    <property type="match status" value="1"/>
</dbReference>
<name>A0A9Q1BCX3_HOLLE</name>
<dbReference type="EMBL" id="JAIZAY010000021">
    <property type="protein sequence ID" value="KAJ8022010.1"/>
    <property type="molecule type" value="Genomic_DNA"/>
</dbReference>
<dbReference type="AlphaFoldDB" id="A0A9Q1BCX3"/>
<keyword evidence="2" id="KW-1185">Reference proteome</keyword>
<dbReference type="OrthoDB" id="10037236at2759"/>
<comment type="caution">
    <text evidence="1">The sequence shown here is derived from an EMBL/GenBank/DDBJ whole genome shotgun (WGS) entry which is preliminary data.</text>
</comment>
<evidence type="ECO:0000313" key="2">
    <source>
        <dbReference type="Proteomes" id="UP001152320"/>
    </source>
</evidence>
<proteinExistence type="predicted"/>
<dbReference type="Proteomes" id="UP001152320">
    <property type="component" value="Chromosome 21"/>
</dbReference>
<sequence length="166" mass="19145">MSPRYRPLVKRIKPNVIEVNRWADDAVSKLQGCLESTDWSVFVDANPELSDLVDVVSSYIQFCRENSIPTKKVKVSPNNKPWITKEVKSVINRKKQLYGRGEKDKLNAVQKEIARVIKVEKAKYRDTLEKKLAKNYIKQVWEGMRLMSGYSNNCKKHSDLPCTSAE</sequence>
<protein>
    <submittedName>
        <fullName evidence="1">Uncharacterized protein</fullName>
    </submittedName>
</protein>